<dbReference type="Pfam" id="PF13439">
    <property type="entry name" value="Glyco_transf_4"/>
    <property type="match status" value="1"/>
</dbReference>
<gene>
    <name evidence="2" type="ordered locus">Acid_7443</name>
</gene>
<organism evidence="2">
    <name type="scientific">Solibacter usitatus (strain Ellin6076)</name>
    <dbReference type="NCBI Taxonomy" id="234267"/>
    <lineage>
        <taxon>Bacteria</taxon>
        <taxon>Pseudomonadati</taxon>
        <taxon>Acidobacteriota</taxon>
        <taxon>Terriglobia</taxon>
        <taxon>Bryobacterales</taxon>
        <taxon>Solibacteraceae</taxon>
        <taxon>Candidatus Solibacter</taxon>
    </lineage>
</organism>
<name>Q01PR9_SOLUE</name>
<dbReference type="STRING" id="234267.Acid_7443"/>
<proteinExistence type="predicted"/>
<dbReference type="Gene3D" id="3.40.50.2000">
    <property type="entry name" value="Glycogen Phosphorylase B"/>
    <property type="match status" value="2"/>
</dbReference>
<dbReference type="HOGENOM" id="CLU_009583_3_0_0"/>
<feature type="domain" description="Glycosyltransferase subfamily 4-like N-terminal" evidence="1">
    <location>
        <begin position="15"/>
        <end position="159"/>
    </location>
</feature>
<dbReference type="GO" id="GO:0016757">
    <property type="term" value="F:glycosyltransferase activity"/>
    <property type="evidence" value="ECO:0007669"/>
    <property type="project" value="UniProtKB-ARBA"/>
</dbReference>
<keyword evidence="2" id="KW-0808">Transferase</keyword>
<dbReference type="AlphaFoldDB" id="Q01PR9"/>
<evidence type="ECO:0000313" key="2">
    <source>
        <dbReference type="EMBL" id="ABJ88351.1"/>
    </source>
</evidence>
<reference evidence="2" key="1">
    <citation type="submission" date="2006-10" db="EMBL/GenBank/DDBJ databases">
        <title>Complete sequence of Solibacter usitatus Ellin6076.</title>
        <authorList>
            <consortium name="US DOE Joint Genome Institute"/>
            <person name="Copeland A."/>
            <person name="Lucas S."/>
            <person name="Lapidus A."/>
            <person name="Barry K."/>
            <person name="Detter J.C."/>
            <person name="Glavina del Rio T."/>
            <person name="Hammon N."/>
            <person name="Israni S."/>
            <person name="Dalin E."/>
            <person name="Tice H."/>
            <person name="Pitluck S."/>
            <person name="Thompson L.S."/>
            <person name="Brettin T."/>
            <person name="Bruce D."/>
            <person name="Han C."/>
            <person name="Tapia R."/>
            <person name="Gilna P."/>
            <person name="Schmutz J."/>
            <person name="Larimer F."/>
            <person name="Land M."/>
            <person name="Hauser L."/>
            <person name="Kyrpides N."/>
            <person name="Mikhailova N."/>
            <person name="Janssen P.H."/>
            <person name="Kuske C.R."/>
            <person name="Richardson P."/>
        </authorList>
    </citation>
    <scope>NUCLEOTIDE SEQUENCE</scope>
    <source>
        <strain evidence="2">Ellin6076</strain>
    </source>
</reference>
<sequence>MRIAILGTRGIPANYGGFETFAEELSTRLVERGHQVTVYCRQPYPETVWQGVRLQYLPTIRHKYFDTIAHTAISTLHLLFHRTDTALFCNGANAIFTLWPRLVRIPVALNVDGIERKRKKWNRLARGWYQASEWLSKYCPSVVVTDALTIQDYYRERYGKASIFIPYGAEIGKIETTGALTQLGLEPYGYFLYVSRLEPENHPLEVREAFEKVVTRMKLALIGDAPYAHDYIRRVRDTSDPRIVLPGAIYGTGYRELGSHCFAYIHATEVGGTHPALIEAMGRGALVLYRNTPENAEVAGDTGIAFEPDELVSKLRAVLAMSEAERDRLRAAALARARARYSWAAVTDEYESLLTRIAAGKKI</sequence>
<dbReference type="SUPFAM" id="SSF53756">
    <property type="entry name" value="UDP-Glycosyltransferase/glycogen phosphorylase"/>
    <property type="match status" value="1"/>
</dbReference>
<accession>Q01PR9</accession>
<evidence type="ECO:0000259" key="1">
    <source>
        <dbReference type="Pfam" id="PF13439"/>
    </source>
</evidence>
<dbReference type="EMBL" id="CP000473">
    <property type="protein sequence ID" value="ABJ88351.1"/>
    <property type="molecule type" value="Genomic_DNA"/>
</dbReference>
<dbReference type="CAZy" id="GT4">
    <property type="family name" value="Glycosyltransferase Family 4"/>
</dbReference>
<dbReference type="PANTHER" id="PTHR12526">
    <property type="entry name" value="GLYCOSYLTRANSFERASE"/>
    <property type="match status" value="1"/>
</dbReference>
<dbReference type="InterPro" id="IPR028098">
    <property type="entry name" value="Glyco_trans_4-like_N"/>
</dbReference>
<dbReference type="Pfam" id="PF13692">
    <property type="entry name" value="Glyco_trans_1_4"/>
    <property type="match status" value="1"/>
</dbReference>
<dbReference type="KEGG" id="sus:Acid_7443"/>
<dbReference type="eggNOG" id="COG0438">
    <property type="taxonomic scope" value="Bacteria"/>
</dbReference>
<dbReference type="InParanoid" id="Q01PR9"/>
<dbReference type="OrthoDB" id="9795068at2"/>
<protein>
    <submittedName>
        <fullName evidence="2">Glycosyl transferase, group 1</fullName>
    </submittedName>
</protein>